<organism evidence="8 9">
    <name type="scientific">Tissierella simiarum</name>
    <dbReference type="NCBI Taxonomy" id="2841534"/>
    <lineage>
        <taxon>Bacteria</taxon>
        <taxon>Bacillati</taxon>
        <taxon>Bacillota</taxon>
        <taxon>Tissierellia</taxon>
        <taxon>Tissierellales</taxon>
        <taxon>Tissierellaceae</taxon>
        <taxon>Tissierella</taxon>
    </lineage>
</organism>
<evidence type="ECO:0000256" key="2">
    <source>
        <dbReference type="ARBA" id="ARBA00022475"/>
    </source>
</evidence>
<keyword evidence="3 6" id="KW-0812">Transmembrane</keyword>
<reference evidence="8 9" key="1">
    <citation type="submission" date="2021-06" db="EMBL/GenBank/DDBJ databases">
        <authorList>
            <person name="Sun Q."/>
            <person name="Li D."/>
        </authorList>
    </citation>
    <scope>NUCLEOTIDE SEQUENCE [LARGE SCALE GENOMIC DNA]</scope>
    <source>
        <strain evidence="8 9">MSJ-40</strain>
    </source>
</reference>
<feature type="domain" description="ABC3 transporter permease C-terminal" evidence="7">
    <location>
        <begin position="61"/>
        <end position="176"/>
    </location>
</feature>
<evidence type="ECO:0000256" key="4">
    <source>
        <dbReference type="ARBA" id="ARBA00022989"/>
    </source>
</evidence>
<feature type="transmembrane region" description="Helical" evidence="6">
    <location>
        <begin position="198"/>
        <end position="217"/>
    </location>
</feature>
<feature type="transmembrane region" description="Helical" evidence="6">
    <location>
        <begin position="18"/>
        <end position="36"/>
    </location>
</feature>
<feature type="transmembrane region" description="Helical" evidence="6">
    <location>
        <begin position="594"/>
        <end position="617"/>
    </location>
</feature>
<sequence>MNLFKIIFMNFKQNIKTSLLYLCAMIFSVASYYNFLSMRYNPQLLEAQEVSKYVESASYSASMLMIMFLIFFIIYSSNFFLNQRKKEIGVYAFMGIDNYKMAFIFASEGLLLGTLSVIIGLAIGIVFSKLFMMMIAKIALLNITIEFFISKKAVLSTIIVYSIILGVTFLKGYFQVIRTNLIDLLNSLKKEEELPKINYFKGIASIAIISIGYYIAINYEILGFGNTSIITILLTIWGTYWMFNSFFSIVIRYLINKKSFLYKGTNIISISNISFRIKNNYRTLAAVTILITTSITSFATVSSLRYFADHNHKVEVPYTISYVSADEDIIEKVDNIIEASSHNVQLTERVNFLNVPVVENFQSANQVVVVKLSDFKKILSDLEVENKEKIIPRFNFSKGEAGYVHRPGTAISILDLNNITIGDVDFNIKTDIKVPLLGAGVPYPCIVVDDNDYLRLKSSFEEKQFNGIILDNQENTKDLTMELANAIPPEEINLYTYYVAGATFYDMVGIVYFVGAFLALVFIFATGSIIYFKILSESFRDRNKYQILKKVGTTDLEISNSVSKQVGIFFIMPLIIGSIHSIVAILVLGKVMKYSFVVPTAISIVMFALVYGVFYLFTTRKFITVVK</sequence>
<dbReference type="RefSeq" id="WP_216518813.1">
    <property type="nucleotide sequence ID" value="NZ_JAHLPM010000006.1"/>
</dbReference>
<evidence type="ECO:0000313" key="9">
    <source>
        <dbReference type="Proteomes" id="UP000749471"/>
    </source>
</evidence>
<evidence type="ECO:0000256" key="5">
    <source>
        <dbReference type="ARBA" id="ARBA00023136"/>
    </source>
</evidence>
<keyword evidence="2 6" id="KW-1003">Cell membrane</keyword>
<dbReference type="PANTHER" id="PTHR46795">
    <property type="entry name" value="ABC TRANSPORTER PERMEASE-RELATED-RELATED"/>
    <property type="match status" value="1"/>
</dbReference>
<dbReference type="PANTHER" id="PTHR46795:SF3">
    <property type="entry name" value="ABC TRANSPORTER PERMEASE"/>
    <property type="match status" value="1"/>
</dbReference>
<name>A0ABS6E5L8_9FIRM</name>
<evidence type="ECO:0000256" key="1">
    <source>
        <dbReference type="ARBA" id="ARBA00004651"/>
    </source>
</evidence>
<feature type="transmembrane region" description="Helical" evidence="6">
    <location>
        <begin position="57"/>
        <end position="81"/>
    </location>
</feature>
<dbReference type="InterPro" id="IPR052536">
    <property type="entry name" value="ABC-4_Integral_Memb_Prot"/>
</dbReference>
<comment type="similarity">
    <text evidence="6">Belongs to the ABC-4 integral membrane protein family.</text>
</comment>
<evidence type="ECO:0000256" key="6">
    <source>
        <dbReference type="PIRNR" id="PIRNR018968"/>
    </source>
</evidence>
<keyword evidence="5 6" id="KW-0472">Membrane</keyword>
<comment type="caution">
    <text evidence="8">The sequence shown here is derived from an EMBL/GenBank/DDBJ whole genome shotgun (WGS) entry which is preliminary data.</text>
</comment>
<gene>
    <name evidence="8" type="ORF">KQI42_08525</name>
</gene>
<dbReference type="EMBL" id="JAHLPM010000006">
    <property type="protein sequence ID" value="MBU5438049.1"/>
    <property type="molecule type" value="Genomic_DNA"/>
</dbReference>
<keyword evidence="9" id="KW-1185">Reference proteome</keyword>
<evidence type="ECO:0000313" key="8">
    <source>
        <dbReference type="EMBL" id="MBU5438049.1"/>
    </source>
</evidence>
<keyword evidence="6" id="KW-0813">Transport</keyword>
<evidence type="ECO:0000259" key="7">
    <source>
        <dbReference type="Pfam" id="PF02687"/>
    </source>
</evidence>
<dbReference type="InterPro" id="IPR003838">
    <property type="entry name" value="ABC3_permease_C"/>
</dbReference>
<feature type="transmembrane region" description="Helical" evidence="6">
    <location>
        <begin position="155"/>
        <end position="177"/>
    </location>
</feature>
<feature type="transmembrane region" description="Helical" evidence="6">
    <location>
        <begin position="566"/>
        <end position="588"/>
    </location>
</feature>
<feature type="transmembrane region" description="Helical" evidence="6">
    <location>
        <begin position="229"/>
        <end position="255"/>
    </location>
</feature>
<dbReference type="Proteomes" id="UP000749471">
    <property type="component" value="Unassembled WGS sequence"/>
</dbReference>
<dbReference type="PIRSF" id="PIRSF018968">
    <property type="entry name" value="ABC_permease_BceB"/>
    <property type="match status" value="1"/>
</dbReference>
<protein>
    <submittedName>
        <fullName evidence="8">ABC transporter permease</fullName>
    </submittedName>
</protein>
<feature type="transmembrane region" description="Helical" evidence="6">
    <location>
        <begin position="510"/>
        <end position="532"/>
    </location>
</feature>
<feature type="transmembrane region" description="Helical" evidence="6">
    <location>
        <begin position="101"/>
        <end position="123"/>
    </location>
</feature>
<keyword evidence="4 6" id="KW-1133">Transmembrane helix</keyword>
<dbReference type="Pfam" id="PF02687">
    <property type="entry name" value="FtsX"/>
    <property type="match status" value="1"/>
</dbReference>
<comment type="subcellular location">
    <subcellularLocation>
        <location evidence="1 6">Cell membrane</location>
        <topology evidence="1 6">Multi-pass membrane protein</topology>
    </subcellularLocation>
</comment>
<accession>A0ABS6E5L8</accession>
<feature type="transmembrane region" description="Helical" evidence="6">
    <location>
        <begin position="284"/>
        <end position="308"/>
    </location>
</feature>
<evidence type="ECO:0000256" key="3">
    <source>
        <dbReference type="ARBA" id="ARBA00022692"/>
    </source>
</evidence>
<dbReference type="InterPro" id="IPR027022">
    <property type="entry name" value="ABC_permease_BceB-typ"/>
</dbReference>
<proteinExistence type="inferred from homology"/>